<feature type="transmembrane region" description="Helical" evidence="6">
    <location>
        <begin position="379"/>
        <end position="401"/>
    </location>
</feature>
<evidence type="ECO:0000313" key="7">
    <source>
        <dbReference type="EMBL" id="QNM10159.1"/>
    </source>
</evidence>
<name>A0A7G9GH77_9FIRM</name>
<evidence type="ECO:0000256" key="2">
    <source>
        <dbReference type="ARBA" id="ARBA00022475"/>
    </source>
</evidence>
<dbReference type="InterPro" id="IPR050367">
    <property type="entry name" value="APC_superfamily"/>
</dbReference>
<dbReference type="RefSeq" id="WP_249329577.1">
    <property type="nucleotide sequence ID" value="NZ_CP060635.1"/>
</dbReference>
<dbReference type="PIRSF" id="PIRSF006060">
    <property type="entry name" value="AA_transporter"/>
    <property type="match status" value="1"/>
</dbReference>
<feature type="transmembrane region" description="Helical" evidence="6">
    <location>
        <begin position="41"/>
        <end position="62"/>
    </location>
</feature>
<feature type="transmembrane region" description="Helical" evidence="6">
    <location>
        <begin position="263"/>
        <end position="286"/>
    </location>
</feature>
<sequence>MKEEKGIRLSSLIMIAIGMVIGSGVVSLIGPAIAMTGRSAGIAYAGAVILGLILILPGIFIASTIRVKGGEYRMVQALMGTKLSGIFVWNFIVTQVALSMTSLAMGNYVNAIFPQIPVNAAAFATVSLFFVINLFGLKAMSRIQNILVILLLSALIVFIVFGLPNLRPGSFTLSSDLYFTGGVSGFISAVVLLSSSTTSHQLMFGLGGAASNARKTLPKALVITSCIIFFIFGLVGFVASNVLPASEVAGKTLVVAARAILPGPVYLFFMICGPMLAICSTFNGIFPSVAWTMHAAAEDGWFPEFTKKLNRFGAPYWFLLLLYLVASIPVLLGFTIVNATNLMLFVIYVNKILILAGAFRLPAKYPNLWKQSSMHIPNLLYYIIIAICSAMQVATVIISGLDMGMPTLITALVTMGIFSCCALARSKHVHLNYTEDDLR</sequence>
<dbReference type="Pfam" id="PF13520">
    <property type="entry name" value="AA_permease_2"/>
    <property type="match status" value="1"/>
</dbReference>
<feature type="transmembrane region" description="Helical" evidence="6">
    <location>
        <begin position="178"/>
        <end position="199"/>
    </location>
</feature>
<dbReference type="KEGG" id="whj:H9Q79_07785"/>
<reference evidence="7 8" key="1">
    <citation type="submission" date="2020-08" db="EMBL/GenBank/DDBJ databases">
        <authorList>
            <person name="Liu C."/>
            <person name="Sun Q."/>
        </authorList>
    </citation>
    <scope>NUCLEOTIDE SEQUENCE [LARGE SCALE GENOMIC DNA]</scope>
    <source>
        <strain evidence="7 8">NSJ-29</strain>
    </source>
</reference>
<feature type="transmembrane region" description="Helical" evidence="6">
    <location>
        <begin position="12"/>
        <end position="35"/>
    </location>
</feature>
<dbReference type="Proteomes" id="UP000515860">
    <property type="component" value="Chromosome"/>
</dbReference>
<feature type="transmembrane region" description="Helical" evidence="6">
    <location>
        <begin position="116"/>
        <end position="135"/>
    </location>
</feature>
<evidence type="ECO:0000256" key="1">
    <source>
        <dbReference type="ARBA" id="ARBA00004651"/>
    </source>
</evidence>
<feature type="transmembrane region" description="Helical" evidence="6">
    <location>
        <begin position="220"/>
        <end position="243"/>
    </location>
</feature>
<keyword evidence="3 6" id="KW-0812">Transmembrane</keyword>
<dbReference type="PANTHER" id="PTHR42770:SF7">
    <property type="entry name" value="MEMBRANE PROTEIN"/>
    <property type="match status" value="1"/>
</dbReference>
<feature type="transmembrane region" description="Helical" evidence="6">
    <location>
        <begin position="407"/>
        <end position="424"/>
    </location>
</feature>
<organism evidence="7 8">
    <name type="scientific">Wansuia hejianensis</name>
    <dbReference type="NCBI Taxonomy" id="2763667"/>
    <lineage>
        <taxon>Bacteria</taxon>
        <taxon>Bacillati</taxon>
        <taxon>Bacillota</taxon>
        <taxon>Clostridia</taxon>
        <taxon>Lachnospirales</taxon>
        <taxon>Lachnospiraceae</taxon>
        <taxon>Wansuia</taxon>
    </lineage>
</organism>
<feature type="transmembrane region" description="Helical" evidence="6">
    <location>
        <begin position="83"/>
        <end position="104"/>
    </location>
</feature>
<dbReference type="InterPro" id="IPR002293">
    <property type="entry name" value="AA/rel_permease1"/>
</dbReference>
<dbReference type="Gene3D" id="1.20.1740.10">
    <property type="entry name" value="Amino acid/polyamine transporter I"/>
    <property type="match status" value="1"/>
</dbReference>
<dbReference type="AlphaFoldDB" id="A0A7G9GH77"/>
<keyword evidence="4 6" id="KW-1133">Transmembrane helix</keyword>
<feature type="transmembrane region" description="Helical" evidence="6">
    <location>
        <begin position="342"/>
        <end position="359"/>
    </location>
</feature>
<feature type="transmembrane region" description="Helical" evidence="6">
    <location>
        <begin position="316"/>
        <end position="336"/>
    </location>
</feature>
<dbReference type="EMBL" id="CP060635">
    <property type="protein sequence ID" value="QNM10159.1"/>
    <property type="molecule type" value="Genomic_DNA"/>
</dbReference>
<evidence type="ECO:0000256" key="4">
    <source>
        <dbReference type="ARBA" id="ARBA00022989"/>
    </source>
</evidence>
<evidence type="ECO:0000256" key="5">
    <source>
        <dbReference type="ARBA" id="ARBA00023136"/>
    </source>
</evidence>
<comment type="subcellular location">
    <subcellularLocation>
        <location evidence="1">Cell membrane</location>
        <topology evidence="1">Multi-pass membrane protein</topology>
    </subcellularLocation>
</comment>
<accession>A0A7G9GH77</accession>
<evidence type="ECO:0000256" key="3">
    <source>
        <dbReference type="ARBA" id="ARBA00022692"/>
    </source>
</evidence>
<feature type="transmembrane region" description="Helical" evidence="6">
    <location>
        <begin position="147"/>
        <end position="166"/>
    </location>
</feature>
<dbReference type="GO" id="GO:0005886">
    <property type="term" value="C:plasma membrane"/>
    <property type="evidence" value="ECO:0007669"/>
    <property type="project" value="UniProtKB-SubCell"/>
</dbReference>
<dbReference type="GO" id="GO:0022857">
    <property type="term" value="F:transmembrane transporter activity"/>
    <property type="evidence" value="ECO:0007669"/>
    <property type="project" value="InterPro"/>
</dbReference>
<evidence type="ECO:0000313" key="8">
    <source>
        <dbReference type="Proteomes" id="UP000515860"/>
    </source>
</evidence>
<protein>
    <submittedName>
        <fullName evidence="7">Amino acid permease</fullName>
    </submittedName>
</protein>
<dbReference type="PANTHER" id="PTHR42770">
    <property type="entry name" value="AMINO ACID TRANSPORTER-RELATED"/>
    <property type="match status" value="1"/>
</dbReference>
<keyword evidence="8" id="KW-1185">Reference proteome</keyword>
<gene>
    <name evidence="7" type="ORF">H9Q79_07785</name>
</gene>
<proteinExistence type="predicted"/>
<keyword evidence="5 6" id="KW-0472">Membrane</keyword>
<evidence type="ECO:0000256" key="6">
    <source>
        <dbReference type="SAM" id="Phobius"/>
    </source>
</evidence>
<keyword evidence="2" id="KW-1003">Cell membrane</keyword>